<gene>
    <name evidence="2" type="ORF">HYH03_008015</name>
</gene>
<dbReference type="Proteomes" id="UP000612055">
    <property type="component" value="Unassembled WGS sequence"/>
</dbReference>
<name>A0A836BYP5_9CHLO</name>
<proteinExistence type="predicted"/>
<feature type="compositionally biased region" description="Pro residues" evidence="1">
    <location>
        <begin position="139"/>
        <end position="156"/>
    </location>
</feature>
<accession>A0A836BYP5</accession>
<feature type="compositionally biased region" description="Gly residues" evidence="1">
    <location>
        <begin position="253"/>
        <end position="264"/>
    </location>
</feature>
<evidence type="ECO:0000313" key="2">
    <source>
        <dbReference type="EMBL" id="KAG2493795.1"/>
    </source>
</evidence>
<feature type="compositionally biased region" description="Low complexity" evidence="1">
    <location>
        <begin position="157"/>
        <end position="174"/>
    </location>
</feature>
<dbReference type="EMBL" id="JAEHOE010000035">
    <property type="protein sequence ID" value="KAG2493795.1"/>
    <property type="molecule type" value="Genomic_DNA"/>
</dbReference>
<protein>
    <submittedName>
        <fullName evidence="2">Uncharacterized protein</fullName>
    </submittedName>
</protein>
<keyword evidence="3" id="KW-1185">Reference proteome</keyword>
<comment type="caution">
    <text evidence="2">The sequence shown here is derived from an EMBL/GenBank/DDBJ whole genome shotgun (WGS) entry which is preliminary data.</text>
</comment>
<evidence type="ECO:0000256" key="1">
    <source>
        <dbReference type="SAM" id="MobiDB-lite"/>
    </source>
</evidence>
<organism evidence="2 3">
    <name type="scientific">Edaphochlamys debaryana</name>
    <dbReference type="NCBI Taxonomy" id="47281"/>
    <lineage>
        <taxon>Eukaryota</taxon>
        <taxon>Viridiplantae</taxon>
        <taxon>Chlorophyta</taxon>
        <taxon>core chlorophytes</taxon>
        <taxon>Chlorophyceae</taxon>
        <taxon>CS clade</taxon>
        <taxon>Chlamydomonadales</taxon>
        <taxon>Chlamydomonadales incertae sedis</taxon>
        <taxon>Edaphochlamys</taxon>
    </lineage>
</organism>
<evidence type="ECO:0000313" key="3">
    <source>
        <dbReference type="Proteomes" id="UP000612055"/>
    </source>
</evidence>
<feature type="region of interest" description="Disordered" evidence="1">
    <location>
        <begin position="119"/>
        <end position="174"/>
    </location>
</feature>
<reference evidence="2" key="1">
    <citation type="journal article" date="2020" name="bioRxiv">
        <title>Comparative genomics of Chlamydomonas.</title>
        <authorList>
            <person name="Craig R.J."/>
            <person name="Hasan A.R."/>
            <person name="Ness R.W."/>
            <person name="Keightley P.D."/>
        </authorList>
    </citation>
    <scope>NUCLEOTIDE SEQUENCE</scope>
    <source>
        <strain evidence="2">CCAP 11/70</strain>
    </source>
</reference>
<feature type="compositionally biased region" description="Gly residues" evidence="1">
    <location>
        <begin position="271"/>
        <end position="290"/>
    </location>
</feature>
<dbReference type="OrthoDB" id="551048at2759"/>
<sequence>MKTRAQATRARLAFDDDLACWMPEEVQHRLLDYVLSDFRMPVFRAGMCLNPARDIVALMLVCRDWRAYVSQHVDTANRACAGAVLKVAWLSDLAHLAGVGGGSKRTRVNRIPQTIRLCLHDGSSPHAPSHTSLGSPTAPISPSPAPPTPAQPPTSTPAPAAAASTTTATATATSAALGRPAVPMWCSARVVRSASQRSAFERGSFPERVPLLALAAAAVPSAAALRWLAAVLAALDGAFLCPAVLRLTFPPDSGGGGGGGGKGGGGDEEGGGAGGGGGGAGVGGGEGGGKAPMAEARRGSGAGADCAAGGGGGGGSLRRSDVQALAAGVDSLVVGSDGPCHVYLVPTAATLRRAWNPAAAAAAAGGAGVAAGVVAAAAAGPGGPAVAGWGQGLVGAAVL</sequence>
<dbReference type="AlphaFoldDB" id="A0A836BYP5"/>
<feature type="region of interest" description="Disordered" evidence="1">
    <location>
        <begin position="252"/>
        <end position="296"/>
    </location>
</feature>